<dbReference type="Proteomes" id="UP000230750">
    <property type="component" value="Unassembled WGS sequence"/>
</dbReference>
<organism evidence="2 3">
    <name type="scientific">Stichopus japonicus</name>
    <name type="common">Sea cucumber</name>
    <dbReference type="NCBI Taxonomy" id="307972"/>
    <lineage>
        <taxon>Eukaryota</taxon>
        <taxon>Metazoa</taxon>
        <taxon>Echinodermata</taxon>
        <taxon>Eleutherozoa</taxon>
        <taxon>Echinozoa</taxon>
        <taxon>Holothuroidea</taxon>
        <taxon>Aspidochirotacea</taxon>
        <taxon>Aspidochirotida</taxon>
        <taxon>Stichopodidae</taxon>
        <taxon>Apostichopus</taxon>
    </lineage>
</organism>
<evidence type="ECO:0000313" key="2">
    <source>
        <dbReference type="EMBL" id="PIK37612.1"/>
    </source>
</evidence>
<protein>
    <recommendedName>
        <fullName evidence="1">SAM domain-containing protein</fullName>
    </recommendedName>
</protein>
<evidence type="ECO:0000313" key="3">
    <source>
        <dbReference type="Proteomes" id="UP000230750"/>
    </source>
</evidence>
<reference evidence="2 3" key="1">
    <citation type="journal article" date="2017" name="PLoS Biol.">
        <title>The sea cucumber genome provides insights into morphological evolution and visceral regeneration.</title>
        <authorList>
            <person name="Zhang X."/>
            <person name="Sun L."/>
            <person name="Yuan J."/>
            <person name="Sun Y."/>
            <person name="Gao Y."/>
            <person name="Zhang L."/>
            <person name="Li S."/>
            <person name="Dai H."/>
            <person name="Hamel J.F."/>
            <person name="Liu C."/>
            <person name="Yu Y."/>
            <person name="Liu S."/>
            <person name="Lin W."/>
            <person name="Guo K."/>
            <person name="Jin S."/>
            <person name="Xu P."/>
            <person name="Storey K.B."/>
            <person name="Huan P."/>
            <person name="Zhang T."/>
            <person name="Zhou Y."/>
            <person name="Zhang J."/>
            <person name="Lin C."/>
            <person name="Li X."/>
            <person name="Xing L."/>
            <person name="Huo D."/>
            <person name="Sun M."/>
            <person name="Wang L."/>
            <person name="Mercier A."/>
            <person name="Li F."/>
            <person name="Yang H."/>
            <person name="Xiang J."/>
        </authorList>
    </citation>
    <scope>NUCLEOTIDE SEQUENCE [LARGE SCALE GENOMIC DNA]</scope>
    <source>
        <strain evidence="2">Shaxun</strain>
        <tissue evidence="2">Muscle</tissue>
    </source>
</reference>
<dbReference type="Pfam" id="PF00536">
    <property type="entry name" value="SAM_1"/>
    <property type="match status" value="1"/>
</dbReference>
<feature type="domain" description="SAM" evidence="1">
    <location>
        <begin position="56"/>
        <end position="96"/>
    </location>
</feature>
<evidence type="ECO:0000259" key="1">
    <source>
        <dbReference type="Pfam" id="PF00536"/>
    </source>
</evidence>
<dbReference type="CDD" id="cd09487">
    <property type="entry name" value="SAM_superfamily"/>
    <property type="match status" value="1"/>
</dbReference>
<dbReference type="InterPro" id="IPR013761">
    <property type="entry name" value="SAM/pointed_sf"/>
</dbReference>
<comment type="caution">
    <text evidence="2">The sequence shown here is derived from an EMBL/GenBank/DDBJ whole genome shotgun (WGS) entry which is preliminary data.</text>
</comment>
<keyword evidence="3" id="KW-1185">Reference proteome</keyword>
<gene>
    <name evidence="2" type="ORF">BSL78_25563</name>
</gene>
<dbReference type="AlphaFoldDB" id="A0A2G8JPB0"/>
<dbReference type="Gene3D" id="1.10.150.50">
    <property type="entry name" value="Transcription Factor, Ets-1"/>
    <property type="match status" value="1"/>
</dbReference>
<proteinExistence type="predicted"/>
<dbReference type="EMBL" id="MRZV01001476">
    <property type="protein sequence ID" value="PIK37612.1"/>
    <property type="molecule type" value="Genomic_DNA"/>
</dbReference>
<dbReference type="InterPro" id="IPR001660">
    <property type="entry name" value="SAM"/>
</dbReference>
<dbReference type="SUPFAM" id="SSF47769">
    <property type="entry name" value="SAM/Pointed domain"/>
    <property type="match status" value="1"/>
</dbReference>
<name>A0A2G8JPB0_STIJA</name>
<accession>A0A2G8JPB0</accession>
<dbReference type="OrthoDB" id="2412973at2759"/>
<sequence>MPRREVRSQHYFLFTTIIVYLNHPRSENVVFVVEITSEGEGGLKTKHGMTTFNLSTDQWLKTLDLEEYVTLFKKYDMMEDLLYWTEADLQTVGVTTQHTGLDSHRISSSSETSYVGVQIRQVLLPTPIHLCPSHHEHPRHHLVPVHPAPHQQGLASDTAYTLALIIVDCSPPPIPPCPPTSHLPPSVLAPQSPSFDAVIGRGII</sequence>